<keyword evidence="2" id="KW-1185">Reference proteome</keyword>
<reference evidence="1 2" key="1">
    <citation type="journal article" date="2019" name="Int. J. Syst. Evol. Microbiol.">
        <title>The Global Catalogue of Microorganisms (GCM) 10K type strain sequencing project: providing services to taxonomists for standard genome sequencing and annotation.</title>
        <authorList>
            <consortium name="The Broad Institute Genomics Platform"/>
            <consortium name="The Broad Institute Genome Sequencing Center for Infectious Disease"/>
            <person name="Wu L."/>
            <person name="Ma J."/>
        </authorList>
    </citation>
    <scope>NUCLEOTIDE SEQUENCE [LARGE SCALE GENOMIC DNA]</scope>
    <source>
        <strain evidence="1 2">JCM 15421</strain>
    </source>
</reference>
<dbReference type="Proteomes" id="UP001501523">
    <property type="component" value="Unassembled WGS sequence"/>
</dbReference>
<gene>
    <name evidence="1" type="ORF">GCM10009105_04800</name>
</gene>
<protein>
    <recommendedName>
        <fullName evidence="3">DUF1579 domain-containing protein</fullName>
    </recommendedName>
</protein>
<proteinExistence type="predicted"/>
<organism evidence="1 2">
    <name type="scientific">Dokdonella soli</name>
    <dbReference type="NCBI Taxonomy" id="529810"/>
    <lineage>
        <taxon>Bacteria</taxon>
        <taxon>Pseudomonadati</taxon>
        <taxon>Pseudomonadota</taxon>
        <taxon>Gammaproteobacteria</taxon>
        <taxon>Lysobacterales</taxon>
        <taxon>Rhodanobacteraceae</taxon>
        <taxon>Dokdonella</taxon>
    </lineage>
</organism>
<evidence type="ECO:0000313" key="2">
    <source>
        <dbReference type="Proteomes" id="UP001501523"/>
    </source>
</evidence>
<accession>A0ABN1ICC9</accession>
<evidence type="ECO:0000313" key="1">
    <source>
        <dbReference type="EMBL" id="GAA0706615.1"/>
    </source>
</evidence>
<sequence>MTPGQPEEDHHVNSFRVALVAIIVAAVMGSVTPAYASQDVPQTAQAAPNLTGLHDFDFLVGEWHGHHRKLKERLANSHEWVEFEGTLSMRKLMDGWANVDDNVFNVPGGTYRGVGLRSYDPKTGQWAIWWLDGRNPFGELDPPVKGHFENGVGTFYANDTLRGKPVRVRFIWSQITPTSARWEQAYSPDAGKTWETNWIMEFKRVP</sequence>
<name>A0ABN1ICC9_9GAMM</name>
<dbReference type="EMBL" id="BAAAEU010000002">
    <property type="protein sequence ID" value="GAA0706615.1"/>
    <property type="molecule type" value="Genomic_DNA"/>
</dbReference>
<comment type="caution">
    <text evidence="1">The sequence shown here is derived from an EMBL/GenBank/DDBJ whole genome shotgun (WGS) entry which is preliminary data.</text>
</comment>
<evidence type="ECO:0008006" key="3">
    <source>
        <dbReference type="Google" id="ProtNLM"/>
    </source>
</evidence>